<reference evidence="3" key="1">
    <citation type="submission" date="2016-12" db="EMBL/GenBank/DDBJ databases">
        <authorList>
            <person name="Brunel B."/>
        </authorList>
    </citation>
    <scope>NUCLEOTIDE SEQUENCE [LARGE SCALE GENOMIC DNA]</scope>
</reference>
<evidence type="ECO:0000313" key="3">
    <source>
        <dbReference type="Proteomes" id="UP000245698"/>
    </source>
</evidence>
<gene>
    <name evidence="2" type="ORF">BQ8482_340031</name>
</gene>
<sequence length="145" mass="15630">MFHDPNFPFQECYARPHPEARVHRGAPYDLVSAGGHDGKVRDADADADTVSGDGPLEQNTESDWAAVRNPHEVSDDKRASPRAAAKNTAGRPNRSLRDIIVPTSHAGVDMEQVFAPGMPDATEARTVPRLPRARFPAGLILADAA</sequence>
<proteinExistence type="predicted"/>
<feature type="compositionally biased region" description="Basic and acidic residues" evidence="1">
    <location>
        <begin position="69"/>
        <end position="79"/>
    </location>
</feature>
<dbReference type="AlphaFoldDB" id="A0A2P9APR7"/>
<organism evidence="2 3">
    <name type="scientific">Mesorhizobium delmotii</name>
    <dbReference type="NCBI Taxonomy" id="1631247"/>
    <lineage>
        <taxon>Bacteria</taxon>
        <taxon>Pseudomonadati</taxon>
        <taxon>Pseudomonadota</taxon>
        <taxon>Alphaproteobacteria</taxon>
        <taxon>Hyphomicrobiales</taxon>
        <taxon>Phyllobacteriaceae</taxon>
        <taxon>Mesorhizobium</taxon>
    </lineage>
</organism>
<evidence type="ECO:0000313" key="2">
    <source>
        <dbReference type="EMBL" id="SJM33135.1"/>
    </source>
</evidence>
<evidence type="ECO:0000256" key="1">
    <source>
        <dbReference type="SAM" id="MobiDB-lite"/>
    </source>
</evidence>
<accession>A0A2P9APR7</accession>
<keyword evidence="3" id="KW-1185">Reference proteome</keyword>
<protein>
    <submittedName>
        <fullName evidence="2">Uncharacterized protein</fullName>
    </submittedName>
</protein>
<dbReference type="EMBL" id="FUIG01000042">
    <property type="protein sequence ID" value="SJM33135.1"/>
    <property type="molecule type" value="Genomic_DNA"/>
</dbReference>
<name>A0A2P9APR7_9HYPH</name>
<dbReference type="Proteomes" id="UP000245698">
    <property type="component" value="Unassembled WGS sequence"/>
</dbReference>
<feature type="region of interest" description="Disordered" evidence="1">
    <location>
        <begin position="24"/>
        <end position="98"/>
    </location>
</feature>